<name>K1PMS4_MAGGI</name>
<proteinExistence type="inferred from homology"/>
<dbReference type="PANTHER" id="PTHR11709:SF394">
    <property type="entry name" value="FI03373P-RELATED"/>
    <property type="match status" value="1"/>
</dbReference>
<dbReference type="FunFam" id="2.60.40.420:FF:000045">
    <property type="entry name" value="Laccase 2"/>
    <property type="match status" value="1"/>
</dbReference>
<comment type="similarity">
    <text evidence="1">Belongs to the multicopper oxidase family.</text>
</comment>
<dbReference type="InterPro" id="IPR011707">
    <property type="entry name" value="Cu-oxidase-like_N"/>
</dbReference>
<dbReference type="SUPFAM" id="SSF49503">
    <property type="entry name" value="Cupredoxins"/>
    <property type="match status" value="2"/>
</dbReference>
<dbReference type="InterPro" id="IPR045087">
    <property type="entry name" value="Cu-oxidase_fam"/>
</dbReference>
<dbReference type="EMBL" id="JH816919">
    <property type="protein sequence ID" value="EKC20149.1"/>
    <property type="molecule type" value="Genomic_DNA"/>
</dbReference>
<evidence type="ECO:0000256" key="2">
    <source>
        <dbReference type="ARBA" id="ARBA00022723"/>
    </source>
</evidence>
<dbReference type="Pfam" id="PF07732">
    <property type="entry name" value="Cu-oxidase_3"/>
    <property type="match status" value="1"/>
</dbReference>
<evidence type="ECO:0000313" key="7">
    <source>
        <dbReference type="EMBL" id="EKC20149.1"/>
    </source>
</evidence>
<dbReference type="HOGENOM" id="CLU_451490_0_0_1"/>
<keyword evidence="3" id="KW-0560">Oxidoreductase</keyword>
<dbReference type="CDD" id="cd13858">
    <property type="entry name" value="CuRO_1_tcLCC2_insect_like"/>
    <property type="match status" value="1"/>
</dbReference>
<dbReference type="Gene3D" id="2.60.40.420">
    <property type="entry name" value="Cupredoxins - blue copper proteins"/>
    <property type="match status" value="2"/>
</dbReference>
<dbReference type="CDD" id="cd13884">
    <property type="entry name" value="CuRO_2_tcLCC_insect_like"/>
    <property type="match status" value="1"/>
</dbReference>
<evidence type="ECO:0000259" key="6">
    <source>
        <dbReference type="Pfam" id="PF07732"/>
    </source>
</evidence>
<organism evidence="7">
    <name type="scientific">Magallana gigas</name>
    <name type="common">Pacific oyster</name>
    <name type="synonym">Crassostrea gigas</name>
    <dbReference type="NCBI Taxonomy" id="29159"/>
    <lineage>
        <taxon>Eukaryota</taxon>
        <taxon>Metazoa</taxon>
        <taxon>Spiralia</taxon>
        <taxon>Lophotrochozoa</taxon>
        <taxon>Mollusca</taxon>
        <taxon>Bivalvia</taxon>
        <taxon>Autobranchia</taxon>
        <taxon>Pteriomorphia</taxon>
        <taxon>Ostreida</taxon>
        <taxon>Ostreoidea</taxon>
        <taxon>Ostreidae</taxon>
        <taxon>Magallana</taxon>
    </lineage>
</organism>
<dbReference type="GO" id="GO:0005507">
    <property type="term" value="F:copper ion binding"/>
    <property type="evidence" value="ECO:0007669"/>
    <property type="project" value="InterPro"/>
</dbReference>
<protein>
    <submittedName>
        <fullName evidence="7">Laccase-18</fullName>
    </submittedName>
</protein>
<keyword evidence="4" id="KW-0186">Copper</keyword>
<dbReference type="PANTHER" id="PTHR11709">
    <property type="entry name" value="MULTI-COPPER OXIDASE"/>
    <property type="match status" value="1"/>
</dbReference>
<evidence type="ECO:0000256" key="1">
    <source>
        <dbReference type="ARBA" id="ARBA00010609"/>
    </source>
</evidence>
<dbReference type="InterPro" id="IPR001117">
    <property type="entry name" value="Cu-oxidase_2nd"/>
</dbReference>
<feature type="domain" description="Plastocyanin-like" evidence="5">
    <location>
        <begin position="193"/>
        <end position="321"/>
    </location>
</feature>
<dbReference type="InterPro" id="IPR008972">
    <property type="entry name" value="Cupredoxin"/>
</dbReference>
<accession>K1PMS4</accession>
<sequence>MPRLKENQQLKNRVTAGDGRYKLVYAINGEIPGPNIVVFEDQIVSITVHNALKIEGITIHWHGLVQRGTPWMDGPDMISQCPILPGQTFEYRFVASPAGTHWYHGHVHTLRSDGLAGAFIVLPRIRPPITTPSEQIPEVKKEFSVVIFDWMKTTAHEKFQARRGGFAVLEDYDGQCLPATVNYDGSGFLFQVHIGLINGKGQRYINDDPTLPERDYLPLETFSVKQNQYYRFRTINAGFESAFEISVDDHMLTIVAFDGNNVVPYQADIVVIQPGERVDFIIFTNRPADNYRINYLTTAIGDFSGRTFTNRRGTYAILNYQGVDENASPIVKKRVCTPIVPCLAIMGVLIIFLMIFVATHAETKTGNCKDLLEGYLAGRLSSEVGGNHVETLRREFKTSQEKAIRELKEKLETDIHTLKATRNTSVVYTRWGKKECPNGSEPIHSGYVGGSHFSHSGGAVEPLCLPRNPEWGIYKDGTKGGKAYIYGAEYETSDLTGYMRKLHDHDVPCAVCLRRNKSAVKMFPARKTCYKGWKLEYRGYLMAGYYTNSAGSKFTCIDANPDTLHGGHASTDGYLFYLVEAQCGSLKCPPYVNGRVLVCVVCSKE</sequence>
<keyword evidence="2" id="KW-0479">Metal-binding</keyword>
<dbReference type="GO" id="GO:0006826">
    <property type="term" value="P:iron ion transport"/>
    <property type="evidence" value="ECO:0007669"/>
    <property type="project" value="TreeGrafter"/>
</dbReference>
<feature type="domain" description="Plastocyanin-like" evidence="6">
    <location>
        <begin position="16"/>
        <end position="124"/>
    </location>
</feature>
<dbReference type="GO" id="GO:0005886">
    <property type="term" value="C:plasma membrane"/>
    <property type="evidence" value="ECO:0007669"/>
    <property type="project" value="TreeGrafter"/>
</dbReference>
<reference evidence="7" key="1">
    <citation type="journal article" date="2012" name="Nature">
        <title>The oyster genome reveals stress adaptation and complexity of shell formation.</title>
        <authorList>
            <person name="Zhang G."/>
            <person name="Fang X."/>
            <person name="Guo X."/>
            <person name="Li L."/>
            <person name="Luo R."/>
            <person name="Xu F."/>
            <person name="Yang P."/>
            <person name="Zhang L."/>
            <person name="Wang X."/>
            <person name="Qi H."/>
            <person name="Xiong Z."/>
            <person name="Que H."/>
            <person name="Xie Y."/>
            <person name="Holland P.W."/>
            <person name="Paps J."/>
            <person name="Zhu Y."/>
            <person name="Wu F."/>
            <person name="Chen Y."/>
            <person name="Wang J."/>
            <person name="Peng C."/>
            <person name="Meng J."/>
            <person name="Yang L."/>
            <person name="Liu J."/>
            <person name="Wen B."/>
            <person name="Zhang N."/>
            <person name="Huang Z."/>
            <person name="Zhu Q."/>
            <person name="Feng Y."/>
            <person name="Mount A."/>
            <person name="Hedgecock D."/>
            <person name="Xu Z."/>
            <person name="Liu Y."/>
            <person name="Domazet-Loso T."/>
            <person name="Du Y."/>
            <person name="Sun X."/>
            <person name="Zhang S."/>
            <person name="Liu B."/>
            <person name="Cheng P."/>
            <person name="Jiang X."/>
            <person name="Li J."/>
            <person name="Fan D."/>
            <person name="Wang W."/>
            <person name="Fu W."/>
            <person name="Wang T."/>
            <person name="Wang B."/>
            <person name="Zhang J."/>
            <person name="Peng Z."/>
            <person name="Li Y."/>
            <person name="Li N."/>
            <person name="Wang J."/>
            <person name="Chen M."/>
            <person name="He Y."/>
            <person name="Tan F."/>
            <person name="Song X."/>
            <person name="Zheng Q."/>
            <person name="Huang R."/>
            <person name="Yang H."/>
            <person name="Du X."/>
            <person name="Chen L."/>
            <person name="Yang M."/>
            <person name="Gaffney P.M."/>
            <person name="Wang S."/>
            <person name="Luo L."/>
            <person name="She Z."/>
            <person name="Ming Y."/>
            <person name="Huang W."/>
            <person name="Zhang S."/>
            <person name="Huang B."/>
            <person name="Zhang Y."/>
            <person name="Qu T."/>
            <person name="Ni P."/>
            <person name="Miao G."/>
            <person name="Wang J."/>
            <person name="Wang Q."/>
            <person name="Steinberg C.E."/>
            <person name="Wang H."/>
            <person name="Li N."/>
            <person name="Qian L."/>
            <person name="Zhang G."/>
            <person name="Li Y."/>
            <person name="Yang H."/>
            <person name="Liu X."/>
            <person name="Wang J."/>
            <person name="Yin Y."/>
            <person name="Wang J."/>
        </authorList>
    </citation>
    <scope>NUCLEOTIDE SEQUENCE [LARGE SCALE GENOMIC DNA]</scope>
    <source>
        <strain evidence="7">05x7-T-G4-1.051#20</strain>
    </source>
</reference>
<dbReference type="GO" id="GO:0016491">
    <property type="term" value="F:oxidoreductase activity"/>
    <property type="evidence" value="ECO:0007669"/>
    <property type="project" value="UniProtKB-KW"/>
</dbReference>
<dbReference type="InParanoid" id="K1PMS4"/>
<gene>
    <name evidence="7" type="ORF">CGI_10006717</name>
</gene>
<evidence type="ECO:0000256" key="3">
    <source>
        <dbReference type="ARBA" id="ARBA00023002"/>
    </source>
</evidence>
<dbReference type="AlphaFoldDB" id="K1PMS4"/>
<evidence type="ECO:0000256" key="4">
    <source>
        <dbReference type="ARBA" id="ARBA00023008"/>
    </source>
</evidence>
<evidence type="ECO:0000259" key="5">
    <source>
        <dbReference type="Pfam" id="PF00394"/>
    </source>
</evidence>
<dbReference type="Pfam" id="PF00394">
    <property type="entry name" value="Cu-oxidase"/>
    <property type="match status" value="1"/>
</dbReference>